<dbReference type="GO" id="GO:0000150">
    <property type="term" value="F:DNA strand exchange activity"/>
    <property type="evidence" value="ECO:0007669"/>
    <property type="project" value="InterPro"/>
</dbReference>
<reference evidence="2" key="1">
    <citation type="journal article" date="2014" name="Int. J. Syst. Evol. Microbiol.">
        <title>Complete genome sequence of Corynebacterium casei LMG S-19264T (=DSM 44701T), isolated from a smear-ripened cheese.</title>
        <authorList>
            <consortium name="US DOE Joint Genome Institute (JGI-PGF)"/>
            <person name="Walter F."/>
            <person name="Albersmeier A."/>
            <person name="Kalinowski J."/>
            <person name="Ruckert C."/>
        </authorList>
    </citation>
    <scope>NUCLEOTIDE SEQUENCE</scope>
    <source>
        <strain evidence="2">VKM Ac-1321</strain>
    </source>
</reference>
<name>A0A9W6KIK9_9ACTN</name>
<dbReference type="EMBL" id="BSFP01000021">
    <property type="protein sequence ID" value="GLL02183.1"/>
    <property type="molecule type" value="Genomic_DNA"/>
</dbReference>
<evidence type="ECO:0000259" key="1">
    <source>
        <dbReference type="Pfam" id="PF07508"/>
    </source>
</evidence>
<feature type="domain" description="Recombinase" evidence="1">
    <location>
        <begin position="4"/>
        <end position="110"/>
    </location>
</feature>
<organism evidence="2 3">
    <name type="scientific">Dactylosporangium matsuzakiense</name>
    <dbReference type="NCBI Taxonomy" id="53360"/>
    <lineage>
        <taxon>Bacteria</taxon>
        <taxon>Bacillati</taxon>
        <taxon>Actinomycetota</taxon>
        <taxon>Actinomycetes</taxon>
        <taxon>Micromonosporales</taxon>
        <taxon>Micromonosporaceae</taxon>
        <taxon>Dactylosporangium</taxon>
    </lineage>
</organism>
<accession>A0A9W6KIK9</accession>
<dbReference type="RefSeq" id="WP_271189264.1">
    <property type="nucleotide sequence ID" value="NZ_BSFP01000021.1"/>
</dbReference>
<evidence type="ECO:0000313" key="2">
    <source>
        <dbReference type="EMBL" id="GLL02183.1"/>
    </source>
</evidence>
<comment type="caution">
    <text evidence="2">The sequence shown here is derived from an EMBL/GenBank/DDBJ whole genome shotgun (WGS) entry which is preliminary data.</text>
</comment>
<dbReference type="InterPro" id="IPR038109">
    <property type="entry name" value="DNA_bind_recomb_sf"/>
</dbReference>
<dbReference type="InterPro" id="IPR011109">
    <property type="entry name" value="DNA_bind_recombinase_dom"/>
</dbReference>
<proteinExistence type="predicted"/>
<dbReference type="Pfam" id="PF07508">
    <property type="entry name" value="Recombinase"/>
    <property type="match status" value="1"/>
</dbReference>
<gene>
    <name evidence="2" type="ORF">GCM10017581_039250</name>
</gene>
<dbReference type="AlphaFoldDB" id="A0A9W6KIK9"/>
<sequence length="226" mass="25499">MERLRGRSVSRIAAMLNADGVPCPSQADPGRNRHRAADGWALTTVQAIVANVKYTGRQVWNRQPAHHTPAQLPGPFKTQRWARTSEWVMSKRLAHPALVSEADFIAAQEITALPAPACGGVRRYQLVGLLRCGLCHRRMDSCWSHGRPAYRCQHGHSSARPQGVAQMRNLYVREDRMIVVLRSLLREESKALQEQTVWMLARYLRDHQLVVSCSETGCLIQTEFPN</sequence>
<protein>
    <recommendedName>
        <fullName evidence="1">Recombinase domain-containing protein</fullName>
    </recommendedName>
</protein>
<dbReference type="GO" id="GO:0003677">
    <property type="term" value="F:DNA binding"/>
    <property type="evidence" value="ECO:0007669"/>
    <property type="project" value="InterPro"/>
</dbReference>
<reference evidence="2" key="2">
    <citation type="submission" date="2023-01" db="EMBL/GenBank/DDBJ databases">
        <authorList>
            <person name="Sun Q."/>
            <person name="Evtushenko L."/>
        </authorList>
    </citation>
    <scope>NUCLEOTIDE SEQUENCE</scope>
    <source>
        <strain evidence="2">VKM Ac-1321</strain>
    </source>
</reference>
<dbReference type="Proteomes" id="UP001143480">
    <property type="component" value="Unassembled WGS sequence"/>
</dbReference>
<dbReference type="Gene3D" id="3.90.1750.20">
    <property type="entry name" value="Putative Large Serine Recombinase, Chain B, Domain 2"/>
    <property type="match status" value="1"/>
</dbReference>
<evidence type="ECO:0000313" key="3">
    <source>
        <dbReference type="Proteomes" id="UP001143480"/>
    </source>
</evidence>
<keyword evidence="3" id="KW-1185">Reference proteome</keyword>